<dbReference type="InterPro" id="IPR045864">
    <property type="entry name" value="aa-tRNA-synth_II/BPL/LPL"/>
</dbReference>
<dbReference type="SUPFAM" id="SSF55681">
    <property type="entry name" value="Class II aaRS and biotin synthetases"/>
    <property type="match status" value="1"/>
</dbReference>
<evidence type="ECO:0000259" key="3">
    <source>
        <dbReference type="PROSITE" id="PS51733"/>
    </source>
</evidence>
<dbReference type="OrthoDB" id="201621at2759"/>
<dbReference type="PANTHER" id="PTHR12561:SF3">
    <property type="entry name" value="LIPOYLTRANSFERASE 1, MITOCHONDRIAL"/>
    <property type="match status" value="1"/>
</dbReference>
<organism evidence="4">
    <name type="scientific">Amphimedon queenslandica</name>
    <name type="common">Sponge</name>
    <dbReference type="NCBI Taxonomy" id="400682"/>
    <lineage>
        <taxon>Eukaryota</taxon>
        <taxon>Metazoa</taxon>
        <taxon>Porifera</taxon>
        <taxon>Demospongiae</taxon>
        <taxon>Heteroscleromorpha</taxon>
        <taxon>Haplosclerida</taxon>
        <taxon>Niphatidae</taxon>
        <taxon>Amphimedon</taxon>
    </lineage>
</organism>
<dbReference type="OMA" id="NFASWDW"/>
<dbReference type="PROSITE" id="PS51733">
    <property type="entry name" value="BPL_LPL_CATALYTIC"/>
    <property type="match status" value="1"/>
</dbReference>
<sequence>MSQWLNKPVKEVIVYRSLSNNIYANLALETWLLDNVSYLGRRVLLLWRNEPSVVVGRFQNPWMEADFEKLRSTGTKMARRRSGGGAVYHDMGNLNCTFFAHKLDYNRHRNLQLVADAVNNNWGVRLYVGQRNDILCKGKKVSGSAARVGKDHTYHHFTLLIDTDKVMLDTILQPHPMFSFASTTATQSIPSETLNIKTLLKENKMQYDDICKAIAAQFYELHDLKDKRHHQMVDIEPFSPTGSPSPLFPGISELEKEFRSVQWIWDKTPKFNVTIGEETMLVENGIITKSSDHSIVGINFREYITKQ</sequence>
<dbReference type="GO" id="GO:0017118">
    <property type="term" value="F:lipoyltransferase activity"/>
    <property type="evidence" value="ECO:0007669"/>
    <property type="project" value="TreeGrafter"/>
</dbReference>
<dbReference type="AlphaFoldDB" id="A0A1X7V1E3"/>
<proteinExistence type="inferred from homology"/>
<evidence type="ECO:0000256" key="1">
    <source>
        <dbReference type="ARBA" id="ARBA00005085"/>
    </source>
</evidence>
<dbReference type="Gene3D" id="3.30.930.10">
    <property type="entry name" value="Bira Bifunctional Protein, Domain 2"/>
    <property type="match status" value="1"/>
</dbReference>
<dbReference type="eggNOG" id="KOG3159">
    <property type="taxonomic scope" value="Eukaryota"/>
</dbReference>
<dbReference type="GO" id="GO:0009249">
    <property type="term" value="P:protein lipoylation"/>
    <property type="evidence" value="ECO:0007669"/>
    <property type="project" value="InterPro"/>
</dbReference>
<dbReference type="UniPathway" id="UPA00537">
    <property type="reaction ID" value="UER00595"/>
</dbReference>
<evidence type="ECO:0000256" key="2">
    <source>
        <dbReference type="ARBA" id="ARBA00008242"/>
    </source>
</evidence>
<dbReference type="GO" id="GO:0005739">
    <property type="term" value="C:mitochondrion"/>
    <property type="evidence" value="ECO:0007669"/>
    <property type="project" value="TreeGrafter"/>
</dbReference>
<gene>
    <name evidence="4" type="primary">100641759</name>
</gene>
<feature type="domain" description="BPL/LPL catalytic" evidence="3">
    <location>
        <begin position="38"/>
        <end position="226"/>
    </location>
</feature>
<dbReference type="Pfam" id="PF21948">
    <property type="entry name" value="LplA-B_cat"/>
    <property type="match status" value="1"/>
</dbReference>
<evidence type="ECO:0000313" key="4">
    <source>
        <dbReference type="EnsemblMetazoa" id="Aqu2.1.33771_001"/>
    </source>
</evidence>
<name>A0A1X7V1E3_AMPQE</name>
<dbReference type="STRING" id="400682.A0A1X7V1E3"/>
<dbReference type="KEGG" id="aqu:100641759"/>
<dbReference type="EnsemblMetazoa" id="XM_003386011.3">
    <property type="protein sequence ID" value="XP_003386059.1"/>
    <property type="gene ID" value="LOC100641759"/>
</dbReference>
<comment type="similarity">
    <text evidence="2">Belongs to the LplA family.</text>
</comment>
<dbReference type="Proteomes" id="UP000007879">
    <property type="component" value="Unassembled WGS sequence"/>
</dbReference>
<reference evidence="5" key="1">
    <citation type="journal article" date="2010" name="Nature">
        <title>The Amphimedon queenslandica genome and the evolution of animal complexity.</title>
        <authorList>
            <person name="Srivastava M."/>
            <person name="Simakov O."/>
            <person name="Chapman J."/>
            <person name="Fahey B."/>
            <person name="Gauthier M.E."/>
            <person name="Mitros T."/>
            <person name="Richards G.S."/>
            <person name="Conaco C."/>
            <person name="Dacre M."/>
            <person name="Hellsten U."/>
            <person name="Larroux C."/>
            <person name="Putnam N.H."/>
            <person name="Stanke M."/>
            <person name="Adamska M."/>
            <person name="Darling A."/>
            <person name="Degnan S.M."/>
            <person name="Oakley T.H."/>
            <person name="Plachetzki D.C."/>
            <person name="Zhai Y."/>
            <person name="Adamski M."/>
            <person name="Calcino A."/>
            <person name="Cummins S.F."/>
            <person name="Goodstein D.M."/>
            <person name="Harris C."/>
            <person name="Jackson D.J."/>
            <person name="Leys S.P."/>
            <person name="Shu S."/>
            <person name="Woodcroft B.J."/>
            <person name="Vervoort M."/>
            <person name="Kosik K.S."/>
            <person name="Manning G."/>
            <person name="Degnan B.M."/>
            <person name="Rokhsar D.S."/>
        </authorList>
    </citation>
    <scope>NUCLEOTIDE SEQUENCE [LARGE SCALE GENOMIC DNA]</scope>
</reference>
<dbReference type="InterPro" id="IPR004143">
    <property type="entry name" value="BPL_LPL_catalytic"/>
</dbReference>
<dbReference type="InterPro" id="IPR004562">
    <property type="entry name" value="LipoylTrfase_LipoateP_Ligase"/>
</dbReference>
<evidence type="ECO:0000313" key="5">
    <source>
        <dbReference type="Proteomes" id="UP000007879"/>
    </source>
</evidence>
<protein>
    <recommendedName>
        <fullName evidence="3">BPL/LPL catalytic domain-containing protein</fullName>
    </recommendedName>
</protein>
<dbReference type="InParanoid" id="A0A1X7V1E3"/>
<dbReference type="PANTHER" id="PTHR12561">
    <property type="entry name" value="LIPOATE-PROTEIN LIGASE"/>
    <property type="match status" value="1"/>
</dbReference>
<dbReference type="CDD" id="cd16443">
    <property type="entry name" value="LplA"/>
    <property type="match status" value="1"/>
</dbReference>
<reference evidence="4" key="2">
    <citation type="submission" date="2017-05" db="UniProtKB">
        <authorList>
            <consortium name="EnsemblMetazoa"/>
        </authorList>
    </citation>
    <scope>IDENTIFICATION</scope>
</reference>
<keyword evidence="5" id="KW-1185">Reference proteome</keyword>
<accession>A0A1X7V1E3</accession>
<dbReference type="EnsemblMetazoa" id="Aqu2.1.33771_001">
    <property type="protein sequence ID" value="Aqu2.1.33771_001"/>
    <property type="gene ID" value="Aqu2.1.33771"/>
</dbReference>
<comment type="pathway">
    <text evidence="1">Protein modification; protein lipoylation via exogenous pathway; protein N(6)-(lipoyl)lysine from lipoate: step 2/2.</text>
</comment>